<dbReference type="GO" id="GO:0005783">
    <property type="term" value="C:endoplasmic reticulum"/>
    <property type="evidence" value="ECO:0007669"/>
    <property type="project" value="TreeGrafter"/>
</dbReference>
<keyword evidence="2 8" id="KW-0808">Transferase</keyword>
<comment type="similarity">
    <text evidence="7">Belongs to the DHHC palmitoyltransferase family. PFA5 subfamily.</text>
</comment>
<dbReference type="GO" id="GO:0019706">
    <property type="term" value="F:protein-cysteine S-palmitoyltransferase activity"/>
    <property type="evidence" value="ECO:0007669"/>
    <property type="project" value="UniProtKB-EC"/>
</dbReference>
<evidence type="ECO:0000313" key="12">
    <source>
        <dbReference type="Proteomes" id="UP000747399"/>
    </source>
</evidence>
<dbReference type="EMBL" id="BNCO01000003">
    <property type="protein sequence ID" value="GIL45486.1"/>
    <property type="molecule type" value="Genomic_DNA"/>
</dbReference>
<keyword evidence="4 8" id="KW-1133">Transmembrane helix</keyword>
<evidence type="ECO:0000256" key="1">
    <source>
        <dbReference type="ARBA" id="ARBA00004141"/>
    </source>
</evidence>
<evidence type="ECO:0000256" key="9">
    <source>
        <dbReference type="SAM" id="MobiDB-lite"/>
    </source>
</evidence>
<comment type="caution">
    <text evidence="11">The sequence shown here is derived from an EMBL/GenBank/DDBJ whole genome shotgun (WGS) entry which is preliminary data.</text>
</comment>
<evidence type="ECO:0000256" key="8">
    <source>
        <dbReference type="RuleBase" id="RU079119"/>
    </source>
</evidence>
<dbReference type="PROSITE" id="PS50216">
    <property type="entry name" value="DHHC"/>
    <property type="match status" value="1"/>
</dbReference>
<evidence type="ECO:0000259" key="10">
    <source>
        <dbReference type="Pfam" id="PF01529"/>
    </source>
</evidence>
<dbReference type="AlphaFoldDB" id="A0A8J4EVL9"/>
<accession>A0A8J4EVL9</accession>
<dbReference type="PANTHER" id="PTHR22883:SF23">
    <property type="entry name" value="PALMITOYLTRANSFERASE ZDHHC6"/>
    <property type="match status" value="1"/>
</dbReference>
<proteinExistence type="inferred from homology"/>
<name>A0A8J4EVL9_9CHLO</name>
<feature type="compositionally biased region" description="Low complexity" evidence="9">
    <location>
        <begin position="470"/>
        <end position="480"/>
    </location>
</feature>
<feature type="compositionally biased region" description="Basic and acidic residues" evidence="9">
    <location>
        <begin position="361"/>
        <end position="378"/>
    </location>
</feature>
<evidence type="ECO:0000256" key="5">
    <source>
        <dbReference type="ARBA" id="ARBA00023136"/>
    </source>
</evidence>
<organism evidence="11 12">
    <name type="scientific">Volvox africanus</name>
    <dbReference type="NCBI Taxonomy" id="51714"/>
    <lineage>
        <taxon>Eukaryota</taxon>
        <taxon>Viridiplantae</taxon>
        <taxon>Chlorophyta</taxon>
        <taxon>core chlorophytes</taxon>
        <taxon>Chlorophyceae</taxon>
        <taxon>CS clade</taxon>
        <taxon>Chlamydomonadales</taxon>
        <taxon>Volvocaceae</taxon>
        <taxon>Volvox</taxon>
    </lineage>
</organism>
<protein>
    <recommendedName>
        <fullName evidence="8">S-acyltransferase</fullName>
        <ecNumber evidence="8">2.3.1.225</ecNumber>
    </recommendedName>
    <alternativeName>
        <fullName evidence="8">Palmitoyltransferase</fullName>
    </alternativeName>
</protein>
<feature type="region of interest" description="Disordered" evidence="9">
    <location>
        <begin position="454"/>
        <end position="506"/>
    </location>
</feature>
<dbReference type="Pfam" id="PF01529">
    <property type="entry name" value="DHHC"/>
    <property type="match status" value="1"/>
</dbReference>
<evidence type="ECO:0000256" key="4">
    <source>
        <dbReference type="ARBA" id="ARBA00022989"/>
    </source>
</evidence>
<comment type="domain">
    <text evidence="8">The DHHC domain is required for palmitoyltransferase activity.</text>
</comment>
<dbReference type="InterPro" id="IPR001594">
    <property type="entry name" value="Palmitoyltrfase_DHHC"/>
</dbReference>
<keyword evidence="6 8" id="KW-0012">Acyltransferase</keyword>
<feature type="transmembrane region" description="Helical" evidence="8">
    <location>
        <begin position="207"/>
        <end position="230"/>
    </location>
</feature>
<gene>
    <name evidence="11" type="ORF">Vafri_2721</name>
</gene>
<dbReference type="GO" id="GO:0016020">
    <property type="term" value="C:membrane"/>
    <property type="evidence" value="ECO:0007669"/>
    <property type="project" value="UniProtKB-SubCell"/>
</dbReference>
<dbReference type="PANTHER" id="PTHR22883">
    <property type="entry name" value="ZINC FINGER DHHC DOMAIN CONTAINING PROTEIN"/>
    <property type="match status" value="1"/>
</dbReference>
<dbReference type="EC" id="2.3.1.225" evidence="8"/>
<dbReference type="GO" id="GO:0006612">
    <property type="term" value="P:protein targeting to membrane"/>
    <property type="evidence" value="ECO:0007669"/>
    <property type="project" value="TreeGrafter"/>
</dbReference>
<keyword evidence="12" id="KW-1185">Reference proteome</keyword>
<comment type="catalytic activity">
    <reaction evidence="8">
        <text>L-cysteinyl-[protein] + hexadecanoyl-CoA = S-hexadecanoyl-L-cysteinyl-[protein] + CoA</text>
        <dbReference type="Rhea" id="RHEA:36683"/>
        <dbReference type="Rhea" id="RHEA-COMP:10131"/>
        <dbReference type="Rhea" id="RHEA-COMP:11032"/>
        <dbReference type="ChEBI" id="CHEBI:29950"/>
        <dbReference type="ChEBI" id="CHEBI:57287"/>
        <dbReference type="ChEBI" id="CHEBI:57379"/>
        <dbReference type="ChEBI" id="CHEBI:74151"/>
        <dbReference type="EC" id="2.3.1.225"/>
    </reaction>
</comment>
<feature type="domain" description="Palmitoyltransferase DHHC" evidence="10">
    <location>
        <begin position="162"/>
        <end position="310"/>
    </location>
</feature>
<comment type="subcellular location">
    <subcellularLocation>
        <location evidence="1">Membrane</location>
        <topology evidence="1">Multi-pass membrane protein</topology>
    </subcellularLocation>
</comment>
<evidence type="ECO:0000313" key="11">
    <source>
        <dbReference type="EMBL" id="GIL45486.1"/>
    </source>
</evidence>
<dbReference type="InterPro" id="IPR039859">
    <property type="entry name" value="PFA4/ZDH16/20/ERF2-like"/>
</dbReference>
<feature type="transmembrane region" description="Helical" evidence="8">
    <location>
        <begin position="113"/>
        <end position="132"/>
    </location>
</feature>
<keyword evidence="5 8" id="KW-0472">Membrane</keyword>
<evidence type="ECO:0000256" key="2">
    <source>
        <dbReference type="ARBA" id="ARBA00022679"/>
    </source>
</evidence>
<feature type="transmembrane region" description="Helical" evidence="8">
    <location>
        <begin position="265"/>
        <end position="293"/>
    </location>
</feature>
<keyword evidence="3 8" id="KW-0812">Transmembrane</keyword>
<evidence type="ECO:0000256" key="3">
    <source>
        <dbReference type="ARBA" id="ARBA00022692"/>
    </source>
</evidence>
<feature type="region of interest" description="Disordered" evidence="9">
    <location>
        <begin position="336"/>
        <end position="378"/>
    </location>
</feature>
<feature type="transmembrane region" description="Helical" evidence="8">
    <location>
        <begin position="7"/>
        <end position="24"/>
    </location>
</feature>
<feature type="transmembrane region" description="Helical" evidence="8">
    <location>
        <begin position="36"/>
        <end position="54"/>
    </location>
</feature>
<dbReference type="GO" id="GO:0005794">
    <property type="term" value="C:Golgi apparatus"/>
    <property type="evidence" value="ECO:0007669"/>
    <property type="project" value="TreeGrafter"/>
</dbReference>
<evidence type="ECO:0000256" key="6">
    <source>
        <dbReference type="ARBA" id="ARBA00023315"/>
    </source>
</evidence>
<evidence type="ECO:0000256" key="7">
    <source>
        <dbReference type="ARBA" id="ARBA00038298"/>
    </source>
</evidence>
<reference evidence="11" key="1">
    <citation type="journal article" date="2021" name="Proc. Natl. Acad. Sci. U.S.A.">
        <title>Three genomes in the algal genus Volvox reveal the fate of a haploid sex-determining region after a transition to homothallism.</title>
        <authorList>
            <person name="Yamamoto K."/>
            <person name="Hamaji T."/>
            <person name="Kawai-Toyooka H."/>
            <person name="Matsuzaki R."/>
            <person name="Takahashi F."/>
            <person name="Nishimura Y."/>
            <person name="Kawachi M."/>
            <person name="Noguchi H."/>
            <person name="Minakuchi Y."/>
            <person name="Umen J.G."/>
            <person name="Toyoda A."/>
            <person name="Nozaki H."/>
        </authorList>
    </citation>
    <scope>NUCLEOTIDE SEQUENCE</scope>
    <source>
        <strain evidence="11">NIES-3780</strain>
    </source>
</reference>
<dbReference type="Proteomes" id="UP000747399">
    <property type="component" value="Unassembled WGS sequence"/>
</dbReference>
<feature type="compositionally biased region" description="Basic and acidic residues" evidence="9">
    <location>
        <begin position="336"/>
        <end position="345"/>
    </location>
</feature>
<sequence>MDIFVFTIAYLSATAFFIFILLFGESPVFNGTPVAWLHWLVTTGICNVLEFLLLRVCGARGSRAVDSCITACCERPNPALQVAYVVMVVGGFVVYWTSLFVLLPNSWADEGHILAGSASVIASLALFVAASLSDPGTVRPHPPGDLAAWHRLYPLDGAIFPAKECSTCRLMRPARSKHCRVCNRCVARHDHHCQWINNCVGFNNLRVFLAFLIANVAMCGYGTVLAVLILGGEMEQRGMFSMRLINYRTGEVRPLWKTPRRLVEWLVVFHPVGVAMTLFMAVATLLLTFFLWYQIYLLMIGRTQYEVFKWREFHHALLEMAEHQVEVEAEVEAEVEERGRSEREAVQVAATATEPDVAAKPVRESDGGSRQEAKATEDGRWRRVCGLLSCSGGQGGGGTRSGRRRRVSPPQVVLPPNIYNRGFWTNTWEVLLPEVYFQRARTAVVRGNAVGMGAATSDTHGGSACGSGTGSSRAACSGGAPQVPASKSVQQGSAARVKSTEAKKRQ</sequence>
<feature type="transmembrane region" description="Helical" evidence="8">
    <location>
        <begin position="82"/>
        <end position="101"/>
    </location>
</feature>